<reference evidence="1 2" key="1">
    <citation type="submission" date="2019-05" db="EMBL/GenBank/DDBJ databases">
        <authorList>
            <person name="Lee S.D."/>
        </authorList>
    </citation>
    <scope>NUCLEOTIDE SEQUENCE [LARGE SCALE GENOMIC DNA]</scope>
    <source>
        <strain evidence="1 2">YC2-7</strain>
    </source>
</reference>
<comment type="caution">
    <text evidence="1">The sequence shown here is derived from an EMBL/GenBank/DDBJ whole genome shotgun (WGS) entry which is preliminary data.</text>
</comment>
<dbReference type="EMBL" id="VCQU01000001">
    <property type="protein sequence ID" value="NMN93907.1"/>
    <property type="molecule type" value="Genomic_DNA"/>
</dbReference>
<organism evidence="1 2">
    <name type="scientific">Antrihabitans stalactiti</name>
    <dbReference type="NCBI Taxonomy" id="2584121"/>
    <lineage>
        <taxon>Bacteria</taxon>
        <taxon>Bacillati</taxon>
        <taxon>Actinomycetota</taxon>
        <taxon>Actinomycetes</taxon>
        <taxon>Mycobacteriales</taxon>
        <taxon>Nocardiaceae</taxon>
        <taxon>Antrihabitans</taxon>
    </lineage>
</organism>
<dbReference type="RefSeq" id="WP_169584595.1">
    <property type="nucleotide sequence ID" value="NZ_VCQU01000001.1"/>
</dbReference>
<dbReference type="Proteomes" id="UP000535543">
    <property type="component" value="Unassembled WGS sequence"/>
</dbReference>
<reference evidence="1 2" key="2">
    <citation type="submission" date="2020-06" db="EMBL/GenBank/DDBJ databases">
        <title>Antribacter stalactiti gen. nov., sp. nov., a new member of the family Nacardiaceae isolated from a cave.</title>
        <authorList>
            <person name="Kim I.S."/>
        </authorList>
    </citation>
    <scope>NUCLEOTIDE SEQUENCE [LARGE SCALE GENOMIC DNA]</scope>
    <source>
        <strain evidence="1 2">YC2-7</strain>
    </source>
</reference>
<protein>
    <submittedName>
        <fullName evidence="1">Uncharacterized protein</fullName>
    </submittedName>
</protein>
<dbReference type="AlphaFoldDB" id="A0A848KCY4"/>
<evidence type="ECO:0000313" key="2">
    <source>
        <dbReference type="Proteomes" id="UP000535543"/>
    </source>
</evidence>
<proteinExistence type="predicted"/>
<evidence type="ECO:0000313" key="1">
    <source>
        <dbReference type="EMBL" id="NMN93907.1"/>
    </source>
</evidence>
<keyword evidence="2" id="KW-1185">Reference proteome</keyword>
<sequence>MGVAGWALVFSVAAIGWQVLATWIRWPRVAVVMRQGVVVGQTSGGYTAHLIVVNSGAEAATIANAGIYTDDPSVQRFDIEYQRDNGVDIDGPELPARIEAHGCLVFKFPNDQLAYIRPGDKYGGYAQRYKRFRRWFLPSRQTPIREYTTNRWIT</sequence>
<accession>A0A848KCY4</accession>
<name>A0A848KCY4_9NOCA</name>
<gene>
    <name evidence="1" type="ORF">FGL95_02510</name>
</gene>